<comment type="similarity">
    <text evidence="2">Belongs to the MgtC/SapB family.</text>
</comment>
<evidence type="ECO:0000313" key="9">
    <source>
        <dbReference type="EMBL" id="SDA43289.1"/>
    </source>
</evidence>
<dbReference type="STRING" id="209880.SAMN02910343_00520"/>
<dbReference type="Proteomes" id="UP000199689">
    <property type="component" value="Unassembled WGS sequence"/>
</dbReference>
<feature type="transmembrane region" description="Helical" evidence="7">
    <location>
        <begin position="77"/>
        <end position="95"/>
    </location>
</feature>
<feature type="transmembrane region" description="Helical" evidence="7">
    <location>
        <begin position="45"/>
        <end position="65"/>
    </location>
</feature>
<accession>A0A1G5VBR5</accession>
<dbReference type="PANTHER" id="PTHR33778:SF1">
    <property type="entry name" value="MAGNESIUM TRANSPORTER YHID-RELATED"/>
    <property type="match status" value="1"/>
</dbReference>
<evidence type="ECO:0000256" key="4">
    <source>
        <dbReference type="ARBA" id="ARBA00022692"/>
    </source>
</evidence>
<dbReference type="GeneID" id="87755562"/>
<name>A0A1G5VBR5_9FIRM</name>
<dbReference type="InterPro" id="IPR003416">
    <property type="entry name" value="MgtC/SapB/SrpB/YhiD_fam"/>
</dbReference>
<feature type="transmembrane region" description="Helical" evidence="7">
    <location>
        <begin position="128"/>
        <end position="145"/>
    </location>
</feature>
<dbReference type="GO" id="GO:0005886">
    <property type="term" value="C:plasma membrane"/>
    <property type="evidence" value="ECO:0007669"/>
    <property type="project" value="UniProtKB-SubCell"/>
</dbReference>
<dbReference type="PRINTS" id="PR01837">
    <property type="entry name" value="MGTCSAPBPROT"/>
</dbReference>
<dbReference type="OrthoDB" id="9811198at2"/>
<keyword evidence="6 7" id="KW-0472">Membrane</keyword>
<dbReference type="InterPro" id="IPR049177">
    <property type="entry name" value="MgtC_SapB_SrpB_YhiD_N"/>
</dbReference>
<feature type="transmembrane region" description="Helical" evidence="7">
    <location>
        <begin position="16"/>
        <end position="33"/>
    </location>
</feature>
<organism evidence="9 10">
    <name type="scientific">Allisonella histaminiformans</name>
    <dbReference type="NCBI Taxonomy" id="209880"/>
    <lineage>
        <taxon>Bacteria</taxon>
        <taxon>Bacillati</taxon>
        <taxon>Bacillota</taxon>
        <taxon>Negativicutes</taxon>
        <taxon>Veillonellales</taxon>
        <taxon>Veillonellaceae</taxon>
        <taxon>Allisonella</taxon>
    </lineage>
</organism>
<keyword evidence="5 7" id="KW-1133">Transmembrane helix</keyword>
<dbReference type="RefSeq" id="WP_091363545.1">
    <property type="nucleotide sequence ID" value="NZ_FMXA01000006.1"/>
</dbReference>
<dbReference type="AlphaFoldDB" id="A0A1G5VBR5"/>
<proteinExistence type="inferred from homology"/>
<evidence type="ECO:0000256" key="7">
    <source>
        <dbReference type="SAM" id="Phobius"/>
    </source>
</evidence>
<dbReference type="Pfam" id="PF02308">
    <property type="entry name" value="MgtC"/>
    <property type="match status" value="1"/>
</dbReference>
<keyword evidence="4 7" id="KW-0812">Transmembrane</keyword>
<keyword evidence="10" id="KW-1185">Reference proteome</keyword>
<evidence type="ECO:0000256" key="2">
    <source>
        <dbReference type="ARBA" id="ARBA00009298"/>
    </source>
</evidence>
<evidence type="ECO:0000256" key="1">
    <source>
        <dbReference type="ARBA" id="ARBA00004651"/>
    </source>
</evidence>
<evidence type="ECO:0000256" key="5">
    <source>
        <dbReference type="ARBA" id="ARBA00022989"/>
    </source>
</evidence>
<feature type="domain" description="MgtC/SapB/SrpB/YhiD N-terminal" evidence="8">
    <location>
        <begin position="20"/>
        <end position="147"/>
    </location>
</feature>
<evidence type="ECO:0000313" key="10">
    <source>
        <dbReference type="Proteomes" id="UP000199689"/>
    </source>
</evidence>
<protein>
    <submittedName>
        <fullName evidence="9">Putative Mg2+ transporter-C (MgtC) family protein</fullName>
    </submittedName>
</protein>
<sequence>MTAIITFFHLWSIPSVIARLIIATLAGTIIGLDREAKNKEAGVKTHALVCMGAALAIIVNEFAFYQFPGSNIDITRMGAQVISGIGFLGVGTIIVTMRSRVVGLTTAAGLWASAGVGLAVGFGFIECVIPAFILILFVYRVLGPLDKKFRRNSRSLNLYIEFKTNEDVRYFLRFLKELHVKLYDFDFSKDQSGQQLIVAVVSMQLPRRSQKIRFKSQLRDNPHILYFEEV</sequence>
<keyword evidence="3" id="KW-1003">Cell membrane</keyword>
<comment type="subcellular location">
    <subcellularLocation>
        <location evidence="1">Cell membrane</location>
        <topology evidence="1">Multi-pass membrane protein</topology>
    </subcellularLocation>
</comment>
<dbReference type="EMBL" id="FMXA01000006">
    <property type="protein sequence ID" value="SDA43289.1"/>
    <property type="molecule type" value="Genomic_DNA"/>
</dbReference>
<evidence type="ECO:0000256" key="3">
    <source>
        <dbReference type="ARBA" id="ARBA00022475"/>
    </source>
</evidence>
<gene>
    <name evidence="9" type="ORF">SAMN02910343_00520</name>
</gene>
<reference evidence="9 10" key="1">
    <citation type="submission" date="2016-10" db="EMBL/GenBank/DDBJ databases">
        <authorList>
            <person name="de Groot N.N."/>
        </authorList>
    </citation>
    <scope>NUCLEOTIDE SEQUENCE [LARGE SCALE GENOMIC DNA]</scope>
    <source>
        <strain evidence="9 10">DSM 15230</strain>
    </source>
</reference>
<evidence type="ECO:0000256" key="6">
    <source>
        <dbReference type="ARBA" id="ARBA00023136"/>
    </source>
</evidence>
<dbReference type="PANTHER" id="PTHR33778">
    <property type="entry name" value="PROTEIN MGTC"/>
    <property type="match status" value="1"/>
</dbReference>
<evidence type="ECO:0000259" key="8">
    <source>
        <dbReference type="Pfam" id="PF02308"/>
    </source>
</evidence>